<comment type="caution">
    <text evidence="3">The sequence shown here is derived from an EMBL/GenBank/DDBJ whole genome shotgun (WGS) entry which is preliminary data.</text>
</comment>
<protein>
    <recommendedName>
        <fullName evidence="2">Phytochrome chromophore attachment site domain-containing protein</fullName>
    </recommendedName>
</protein>
<dbReference type="PROSITE" id="PS50046">
    <property type="entry name" value="PHYTOCHROME_2"/>
    <property type="match status" value="1"/>
</dbReference>
<feature type="domain" description="Phytochrome chromophore attachment site" evidence="2">
    <location>
        <begin position="266"/>
        <end position="310"/>
    </location>
</feature>
<gene>
    <name evidence="3" type="ORF">Dalu01_03238</name>
</gene>
<dbReference type="InterPro" id="IPR016132">
    <property type="entry name" value="Phyto_chromo_attachment"/>
</dbReference>
<feature type="region of interest" description="Disordered" evidence="1">
    <location>
        <begin position="348"/>
        <end position="377"/>
    </location>
</feature>
<evidence type="ECO:0000313" key="4">
    <source>
        <dbReference type="Proteomes" id="UP001404956"/>
    </source>
</evidence>
<accession>A0ABP9XHJ3</accession>
<reference evidence="3 4" key="1">
    <citation type="submission" date="2024-02" db="EMBL/GenBank/DDBJ databases">
        <title>Deinococcus aluminii NBRC 112889.</title>
        <authorList>
            <person name="Ichikawa N."/>
            <person name="Katano-Makiyama Y."/>
            <person name="Hidaka K."/>
        </authorList>
    </citation>
    <scope>NUCLEOTIDE SEQUENCE [LARGE SCALE GENOMIC DNA]</scope>
    <source>
        <strain evidence="3 4">NBRC 112889</strain>
    </source>
</reference>
<evidence type="ECO:0000259" key="2">
    <source>
        <dbReference type="PROSITE" id="PS50046"/>
    </source>
</evidence>
<dbReference type="Pfam" id="PF10134">
    <property type="entry name" value="RPA"/>
    <property type="match status" value="1"/>
</dbReference>
<evidence type="ECO:0000256" key="1">
    <source>
        <dbReference type="SAM" id="MobiDB-lite"/>
    </source>
</evidence>
<sequence length="435" mass="47819">MITIKRMDNARISELDLARAGIVSASQAAPKEHDWLAEFEANGVRYIVSGHAHRGRPYGLDGDILLALQTLFFRAGCPDNNRIRVPPTTLLNMVGLSRSSKDYVRLREGLLRLASVRWEMNARWFGASMKPESRTASTGLVSDLWLDDDVGMEDAVGVQVSVDSLIDVVFTTTFASLIRDGLYQILDGDLMARLGSSPSRALYRCLAAHRIRGDHLAQEMRVNLRDWMVACGLSGRTDAALRSLEASHERLIDEGYLDSVEDEGRGAKRALTYRFRAIAHPELVHELQARGVVPGVAATLSADYPERILPAIRAVEHRVESGWKPRSLSAAIVDAVKNPSKWEYAAQLSAAPETPPKKRAKRTVSPQPDQDQVADPRETARMLLRVKLNRPPSPLAQDALAQLSAEGVTALTTALREKPKDEALSFAVGLLGVPL</sequence>
<evidence type="ECO:0000313" key="3">
    <source>
        <dbReference type="EMBL" id="GAA5534824.1"/>
    </source>
</evidence>
<keyword evidence="4" id="KW-1185">Reference proteome</keyword>
<organism evidence="3 4">
    <name type="scientific">Deinococcus aluminii</name>
    <dbReference type="NCBI Taxonomy" id="1656885"/>
    <lineage>
        <taxon>Bacteria</taxon>
        <taxon>Thermotogati</taxon>
        <taxon>Deinococcota</taxon>
        <taxon>Deinococci</taxon>
        <taxon>Deinococcales</taxon>
        <taxon>Deinococcaceae</taxon>
        <taxon>Deinococcus</taxon>
    </lineage>
</organism>
<name>A0ABP9XHJ3_9DEIO</name>
<dbReference type="Proteomes" id="UP001404956">
    <property type="component" value="Unassembled WGS sequence"/>
</dbReference>
<dbReference type="InterPro" id="IPR018777">
    <property type="entry name" value="Replication_initiator_prot_A"/>
</dbReference>
<proteinExistence type="predicted"/>
<dbReference type="EMBL" id="BAABRV010000010">
    <property type="protein sequence ID" value="GAA5534824.1"/>
    <property type="molecule type" value="Genomic_DNA"/>
</dbReference>